<dbReference type="InterPro" id="IPR011034">
    <property type="entry name" value="Formyl_transferase-like_C_sf"/>
</dbReference>
<dbReference type="InterPro" id="IPR002376">
    <property type="entry name" value="Formyl_transf_N"/>
</dbReference>
<proteinExistence type="inferred from homology"/>
<dbReference type="EC" id="2.1.2.9" evidence="2"/>
<dbReference type="InterPro" id="IPR005793">
    <property type="entry name" value="Formyl_trans_C"/>
</dbReference>
<dbReference type="CDD" id="cd08704">
    <property type="entry name" value="Met_tRNA_FMT_C"/>
    <property type="match status" value="1"/>
</dbReference>
<accession>A0A381P7F9</accession>
<evidence type="ECO:0000313" key="7">
    <source>
        <dbReference type="EMBL" id="SUZ62534.1"/>
    </source>
</evidence>
<dbReference type="PANTHER" id="PTHR11138">
    <property type="entry name" value="METHIONYL-TRNA FORMYLTRANSFERASE"/>
    <property type="match status" value="1"/>
</dbReference>
<dbReference type="PANTHER" id="PTHR11138:SF5">
    <property type="entry name" value="METHIONYL-TRNA FORMYLTRANSFERASE, MITOCHONDRIAL"/>
    <property type="match status" value="1"/>
</dbReference>
<feature type="domain" description="Formyl transferase N-terminal" evidence="5">
    <location>
        <begin position="1"/>
        <end position="177"/>
    </location>
</feature>
<dbReference type="Gene3D" id="3.40.50.12230">
    <property type="match status" value="1"/>
</dbReference>
<keyword evidence="3" id="KW-0808">Transferase</keyword>
<dbReference type="Pfam" id="PF00551">
    <property type="entry name" value="Formyl_trans_N"/>
    <property type="match status" value="1"/>
</dbReference>
<name>A0A381P7F9_9ZZZZ</name>
<dbReference type="InterPro" id="IPR036477">
    <property type="entry name" value="Formyl_transf_N_sf"/>
</dbReference>
<dbReference type="CDD" id="cd08646">
    <property type="entry name" value="FMT_core_Met-tRNA-FMT_N"/>
    <property type="match status" value="1"/>
</dbReference>
<protein>
    <recommendedName>
        <fullName evidence="2">methionyl-tRNA formyltransferase</fullName>
        <ecNumber evidence="2">2.1.2.9</ecNumber>
    </recommendedName>
</protein>
<dbReference type="SUPFAM" id="SSF50486">
    <property type="entry name" value="FMT C-terminal domain-like"/>
    <property type="match status" value="1"/>
</dbReference>
<feature type="domain" description="Formyl transferase C-terminal" evidence="6">
    <location>
        <begin position="201"/>
        <end position="297"/>
    </location>
</feature>
<gene>
    <name evidence="7" type="ORF">METZ01_LOCUS15388</name>
</gene>
<evidence type="ECO:0000259" key="5">
    <source>
        <dbReference type="Pfam" id="PF00551"/>
    </source>
</evidence>
<keyword evidence="4" id="KW-0648">Protein biosynthesis</keyword>
<dbReference type="AlphaFoldDB" id="A0A381P7F9"/>
<evidence type="ECO:0000259" key="6">
    <source>
        <dbReference type="Pfam" id="PF02911"/>
    </source>
</evidence>
<dbReference type="EMBL" id="UINC01000876">
    <property type="protein sequence ID" value="SUZ62534.1"/>
    <property type="molecule type" value="Genomic_DNA"/>
</dbReference>
<sequence length="307" mass="34316">MKIIFFGNTEFSNPTLEKCNASFDVVSVVTNPSKKMGRGRRFSDTPVKILADRLKIDVIQVENLENKDFIQKLKDLKPDLFIVVAYKILPKLLLSIPTMGAINLHSSLLPKYRGAAPIQRSILNCDKITGISTFFIEPKVDTGKILLQKECKISDDDNYGSLSSKLSTIGAQLIVESIEKYSSGDLSPIIQDEKLVTLAPKIKKEEYIIDWKQDLTTIDAQIKAFSPHPGAYTMINGKRLKIFEAKMIKGINYKEVGKIINLSKTCFEVSCLSGSLKVYEVQIEGKKRMSSKDFMIGISNLENVILG</sequence>
<dbReference type="HAMAP" id="MF_00182">
    <property type="entry name" value="Formyl_trans"/>
    <property type="match status" value="1"/>
</dbReference>
<dbReference type="NCBIfam" id="TIGR00460">
    <property type="entry name" value="fmt"/>
    <property type="match status" value="1"/>
</dbReference>
<dbReference type="InterPro" id="IPR044135">
    <property type="entry name" value="Met-tRNA-FMT_C"/>
</dbReference>
<dbReference type="SUPFAM" id="SSF53328">
    <property type="entry name" value="Formyltransferase"/>
    <property type="match status" value="1"/>
</dbReference>
<evidence type="ECO:0000256" key="2">
    <source>
        <dbReference type="ARBA" id="ARBA00012261"/>
    </source>
</evidence>
<evidence type="ECO:0000256" key="1">
    <source>
        <dbReference type="ARBA" id="ARBA00010699"/>
    </source>
</evidence>
<evidence type="ECO:0000256" key="3">
    <source>
        <dbReference type="ARBA" id="ARBA00022679"/>
    </source>
</evidence>
<comment type="similarity">
    <text evidence="1">Belongs to the Fmt family.</text>
</comment>
<dbReference type="InterPro" id="IPR005794">
    <property type="entry name" value="Fmt"/>
</dbReference>
<evidence type="ECO:0000256" key="4">
    <source>
        <dbReference type="ARBA" id="ARBA00022917"/>
    </source>
</evidence>
<dbReference type="Pfam" id="PF02911">
    <property type="entry name" value="Formyl_trans_C"/>
    <property type="match status" value="1"/>
</dbReference>
<dbReference type="GO" id="GO:0004479">
    <property type="term" value="F:methionyl-tRNA formyltransferase activity"/>
    <property type="evidence" value="ECO:0007669"/>
    <property type="project" value="UniProtKB-EC"/>
</dbReference>
<dbReference type="GO" id="GO:0005829">
    <property type="term" value="C:cytosol"/>
    <property type="evidence" value="ECO:0007669"/>
    <property type="project" value="TreeGrafter"/>
</dbReference>
<organism evidence="7">
    <name type="scientific">marine metagenome</name>
    <dbReference type="NCBI Taxonomy" id="408172"/>
    <lineage>
        <taxon>unclassified sequences</taxon>
        <taxon>metagenomes</taxon>
        <taxon>ecological metagenomes</taxon>
    </lineage>
</organism>
<dbReference type="InterPro" id="IPR041711">
    <property type="entry name" value="Met-tRNA-FMT_N"/>
</dbReference>
<reference evidence="7" key="1">
    <citation type="submission" date="2018-05" db="EMBL/GenBank/DDBJ databases">
        <authorList>
            <person name="Lanie J.A."/>
            <person name="Ng W.-L."/>
            <person name="Kazmierczak K.M."/>
            <person name="Andrzejewski T.M."/>
            <person name="Davidsen T.M."/>
            <person name="Wayne K.J."/>
            <person name="Tettelin H."/>
            <person name="Glass J.I."/>
            <person name="Rusch D."/>
            <person name="Podicherti R."/>
            <person name="Tsui H.-C.T."/>
            <person name="Winkler M.E."/>
        </authorList>
    </citation>
    <scope>NUCLEOTIDE SEQUENCE</scope>
</reference>